<feature type="modified residue" description="4-aspartylphosphate" evidence="11">
    <location>
        <position position="2376"/>
    </location>
</feature>
<keyword evidence="10 13" id="KW-0472">Membrane</keyword>
<dbReference type="Pfam" id="PF00512">
    <property type="entry name" value="HisKA"/>
    <property type="match status" value="1"/>
</dbReference>
<dbReference type="GO" id="GO:0043048">
    <property type="term" value="P:dolichyl monophosphate biosynthetic process"/>
    <property type="evidence" value="ECO:0007669"/>
    <property type="project" value="TreeGrafter"/>
</dbReference>
<dbReference type="SUPFAM" id="SSF52172">
    <property type="entry name" value="CheY-like"/>
    <property type="match status" value="1"/>
</dbReference>
<sequence>MTSSDDRGHETAEAEEVWRVPDANVATILVVVRIIPQGLCNLVKLPRSHSSPSPPASKQVSGRNDSRRYPQNGQKFRRRQGSAVVDASEKAKALDWSTSYHAGSSSSGSRNSSDDETDNDVPSDLRGRAYSQKTLQNIDSGSRFKSSSKRRSSPHDNSSGDSTATASATAKRAHRRMSFTRSRSPATLRVPTTLKSLHRHISPAVSRSNGRQTSVLSEPLYFLSSEIRLLLNVPFSSWSWTFAIDTRKLGESLLLLMSLLYAAHCVARYPTPKIPFIRSVDTHTWLAFELRTLSAASSLYLIWIHSTIANAKKTDSKPLSTSTAGTVIASVRPGSPRIPDGKRHAPLPNWNKSDFGYIWMSVPKNYRSSRDDGIFTGLLLGPLIASALLFTSIKQISLGSAGPPESWFMEAPTTLINSPTNLPAAQAALLSRYSLLELSTFCSVILLFHVCASWWIEYRTCKEGSKPDGERFSVPRKEGRRTLYYVLFTLATSVMMISLKVGLRIYDINLWKYLNLFEVVIASLFYQVTLYMALRLAHSGFTLGELGLVCFGGTSLCLEFLNITIARIWPITTPYIRTYRLPTPLLIFQIALIVGTFFVGFLLSPFLVLSRNNAQRPVHRLRYPQEKERNRRYYALGFYVGSVLIIGTLIGLWTRWCLGNRDPWLWVIFRILEGRNKWTRPALLSYWGLLGIISVAGWNRQLARLRRFRPRNSTPTMELASLSSQTIEPLPPATAGDGNANSSSVAPPSGPLGMAFPTSFPNMPNLPNGANMSNVATDLLDAANKHMPTLGLNARRKFFHGLAVVMFVPGVAVDPAFTHLSFSAAFSLFTFAEYVRYFAIYPFGASLHLFMNEFLDHRDSGTAILSHFYLLTGCAGSLWLEGPSKLLQFTGILTLGLGDAAASIVGRRIGAHRWSPTTSKTLEGSLAFVFSILTATFFLRFASVVESFATARYVSVVAISALLEALSDQNDNLTLPLYIGSHAEGLSAVDDVQPLLSVFLLPRSLHSMQRPDKNFPHLEVKPPVRVSSLHPSVILSVERPHTPLPQRPSSRKPTRPATAPVPVAKATLNMPLPPTPTTGLVDSFTTTLGDKTTLTGTTEYDWDTFITAYAAGRWDPNKTPNPPRACQDIDPDSYRFPGLEKLETKEYESIVEEISSPTPDFQNMPLDYQLSESFPPLFLTSAKPPTSGPRSHPTRLPPRVPQPSHHFRKHFSSSTSVPTPNQTTAFAAADIRATVATMRWAAAHVDISPLALPSPEHELTDPMRGVTAAIPGSHSNFVADYPMTPGGTRKTRLSGFWEGTTDIDDSILNHTLSRMPFATSSGTVDNASGRISTDDATDTDHDIVHSPSSSEQIPESDDLQRHFAVHRASAPIVHGNDMFEETDYFGQGINDLPLKQKSLAPTSSDAILSSPSPPLPAFCRSDEIPIDLGPHSVPSVSRPAYVNRLGSSPLPSSSSIVNDSHVRSESMASLKHTRALKEEGVFNELQYLAPPYSPEEADRRRALYKFNLWNTGTDANFERIAHLVKLVFSTKGVVISLIDEKDQWFKSEWGMKTPSCPRAHSFCGHAILQCGDEPMVVLDTLKDWRFAKNPLATGAPHVRFYAGAPLRTQDGFNIGTLAIIDDQPREEFSPRQRHTLKEFAAITMREMELWRDKIQLRVRDRIQNSMEEFSRECLEIDEEAYEKADSIPPQPPTDAPMEKVYDRAAKLVKRTLDVEGVIVMDVFNCEVPEKTRNENISVTLHHGDPDKEQTTVQLTTAEYQELNDFFEKFPQGKISEGIIPRSFKPFLPIHIQYALIVPIFNIDKRPFALLCAYNTQNHQQRFLEGHELSYLRAIGVIILSAVLKKRMLEADKAKNLFISNISHELRTPLHGILAAAELLSDSNLNHPQTSLMQTVKACGTSLIETVNHVLDFTKLSGHRKSGGVGRVIAPTTIDLMQMVEEAVDGCWIGHHAWVHSAEDSAIGSVYAPPNGEQGLSPANRVETVIDIGHRPQGWLLKCEKGGIRRVLMNLFGNSLKFTSVRIFLKLILKKHWHNLFSQDGYIHILLQEAPPKESDPPGSVMVELIVSDTGKGIGQKFLKNQLFQPFSQENPLQTGTGLGLAIVSSIITSDNVRGEVDVWSEEGVGTKIKVTFPAEVPISAEPGPVSQPFTNDPIPTVSLYGFSDKHKGTELLRIITSRYLTSWWGFKVVEEGDIVILNDDPSPIASAIQQQDTRRCFILLSSAQGNTAIMATATEYDKIGGFCRILYKPGGPNRLYAILQQCIEHLSPEPPYSSSSLPSTPAADDVHIHLLPEVSALDSVPTMALSTGGTLLKSSLGSLGDIPHFRVLVVEDNNILRDLLIRWLIKKKYDYAFAVNGREGVEKFQNEGPFSIILLDMSMPVLDGIGATKEIRQIEANLEKSSPDFRKTKLLALTGMSSLEDKRRAFIAGVDGYIVKPVAFVALDEMFHKLGVLPPALQ</sequence>
<evidence type="ECO:0000256" key="8">
    <source>
        <dbReference type="ARBA" id="ARBA00022824"/>
    </source>
</evidence>
<keyword evidence="8" id="KW-0256">Endoplasmic reticulum</keyword>
<evidence type="ECO:0000256" key="6">
    <source>
        <dbReference type="ARBA" id="ARBA00022692"/>
    </source>
</evidence>
<comment type="subcellular location">
    <subcellularLocation>
        <location evidence="1">Endoplasmic reticulum membrane</location>
        <topology evidence="1">Multi-pass membrane protein</topology>
    </subcellularLocation>
</comment>
<feature type="compositionally biased region" description="Low complexity" evidence="12">
    <location>
        <begin position="155"/>
        <end position="170"/>
    </location>
</feature>
<dbReference type="EC" id="2.7.1.108" evidence="3"/>
<dbReference type="PROSITE" id="PS50110">
    <property type="entry name" value="RESPONSE_REGULATORY"/>
    <property type="match status" value="1"/>
</dbReference>
<dbReference type="SMART" id="SM00065">
    <property type="entry name" value="GAF"/>
    <property type="match status" value="1"/>
</dbReference>
<feature type="transmembrane region" description="Helical" evidence="13">
    <location>
        <begin position="586"/>
        <end position="612"/>
    </location>
</feature>
<evidence type="ECO:0000256" key="3">
    <source>
        <dbReference type="ARBA" id="ARBA00012132"/>
    </source>
</evidence>
<feature type="transmembrane region" description="Helical" evidence="13">
    <location>
        <begin position="546"/>
        <end position="566"/>
    </location>
</feature>
<feature type="transmembrane region" description="Helical" evidence="13">
    <location>
        <begin position="834"/>
        <end position="851"/>
    </location>
</feature>
<feature type="transmembrane region" description="Helical" evidence="13">
    <location>
        <begin position="682"/>
        <end position="699"/>
    </location>
</feature>
<evidence type="ECO:0000256" key="11">
    <source>
        <dbReference type="PROSITE-ProRule" id="PRU00169"/>
    </source>
</evidence>
<evidence type="ECO:0000313" key="16">
    <source>
        <dbReference type="EMBL" id="KAF9484335.1"/>
    </source>
</evidence>
<feature type="transmembrane region" description="Helical" evidence="13">
    <location>
        <begin position="374"/>
        <end position="393"/>
    </location>
</feature>
<evidence type="ECO:0000256" key="2">
    <source>
        <dbReference type="ARBA" id="ARBA00010794"/>
    </source>
</evidence>
<dbReference type="PROSITE" id="PS50109">
    <property type="entry name" value="HIS_KIN"/>
    <property type="match status" value="1"/>
</dbReference>
<keyword evidence="17" id="KW-1185">Reference proteome</keyword>
<dbReference type="Proteomes" id="UP000807469">
    <property type="component" value="Unassembled WGS sequence"/>
</dbReference>
<feature type="compositionally biased region" description="Low complexity" evidence="12">
    <location>
        <begin position="97"/>
        <end position="111"/>
    </location>
</feature>
<keyword evidence="6 13" id="KW-0812">Transmembrane</keyword>
<feature type="compositionally biased region" description="Polar residues" evidence="12">
    <location>
        <begin position="1319"/>
        <end position="1331"/>
    </location>
</feature>
<protein>
    <recommendedName>
        <fullName evidence="3">dolichol kinase</fullName>
        <ecNumber evidence="3">2.7.1.108</ecNumber>
    </recommendedName>
</protein>
<keyword evidence="7" id="KW-0418">Kinase</keyword>
<feature type="domain" description="Response regulatory" evidence="15">
    <location>
        <begin position="2326"/>
        <end position="2451"/>
    </location>
</feature>
<dbReference type="PANTHER" id="PTHR13205">
    <property type="entry name" value="TRANSMEMBRANE PROTEIN 15-RELATED"/>
    <property type="match status" value="1"/>
</dbReference>
<keyword evidence="4 11" id="KW-0597">Phosphoprotein</keyword>
<feature type="region of interest" description="Disordered" evidence="12">
    <location>
        <begin position="1037"/>
        <end position="1059"/>
    </location>
</feature>
<evidence type="ECO:0000256" key="12">
    <source>
        <dbReference type="SAM" id="MobiDB-lite"/>
    </source>
</evidence>
<feature type="domain" description="Histidine kinase" evidence="14">
    <location>
        <begin position="1860"/>
        <end position="2136"/>
    </location>
</feature>
<reference evidence="16" key="1">
    <citation type="submission" date="2020-11" db="EMBL/GenBank/DDBJ databases">
        <authorList>
            <consortium name="DOE Joint Genome Institute"/>
            <person name="Ahrendt S."/>
            <person name="Riley R."/>
            <person name="Andreopoulos W."/>
            <person name="Labutti K."/>
            <person name="Pangilinan J."/>
            <person name="Ruiz-Duenas F.J."/>
            <person name="Barrasa J.M."/>
            <person name="Sanchez-Garcia M."/>
            <person name="Camarero S."/>
            <person name="Miyauchi S."/>
            <person name="Serrano A."/>
            <person name="Linde D."/>
            <person name="Babiker R."/>
            <person name="Drula E."/>
            <person name="Ayuso-Fernandez I."/>
            <person name="Pacheco R."/>
            <person name="Padilla G."/>
            <person name="Ferreira P."/>
            <person name="Barriuso J."/>
            <person name="Kellner H."/>
            <person name="Castanera R."/>
            <person name="Alfaro M."/>
            <person name="Ramirez L."/>
            <person name="Pisabarro A.G."/>
            <person name="Kuo A."/>
            <person name="Tritt A."/>
            <person name="Lipzen A."/>
            <person name="He G."/>
            <person name="Yan M."/>
            <person name="Ng V."/>
            <person name="Cullen D."/>
            <person name="Martin F."/>
            <person name="Rosso M.-N."/>
            <person name="Henrissat B."/>
            <person name="Hibbett D."/>
            <person name="Martinez A.T."/>
            <person name="Grigoriev I.V."/>
        </authorList>
    </citation>
    <scope>NUCLEOTIDE SEQUENCE</scope>
    <source>
        <strain evidence="16">CIRM-BRFM 674</strain>
    </source>
</reference>
<dbReference type="Gene3D" id="3.30.450.40">
    <property type="match status" value="1"/>
</dbReference>
<dbReference type="OrthoDB" id="21225at2759"/>
<dbReference type="GO" id="GO:0000155">
    <property type="term" value="F:phosphorelay sensor kinase activity"/>
    <property type="evidence" value="ECO:0007669"/>
    <property type="project" value="InterPro"/>
</dbReference>
<evidence type="ECO:0000256" key="1">
    <source>
        <dbReference type="ARBA" id="ARBA00004477"/>
    </source>
</evidence>
<dbReference type="PRINTS" id="PR00344">
    <property type="entry name" value="BCTRLSENSOR"/>
</dbReference>
<dbReference type="InterPro" id="IPR003661">
    <property type="entry name" value="HisK_dim/P_dom"/>
</dbReference>
<feature type="transmembrane region" description="Helical" evidence="13">
    <location>
        <begin position="863"/>
        <end position="880"/>
    </location>
</feature>
<evidence type="ECO:0000259" key="14">
    <source>
        <dbReference type="PROSITE" id="PS50109"/>
    </source>
</evidence>
<evidence type="ECO:0000259" key="15">
    <source>
        <dbReference type="PROSITE" id="PS50110"/>
    </source>
</evidence>
<dbReference type="SMART" id="SM00388">
    <property type="entry name" value="HisKA"/>
    <property type="match status" value="1"/>
</dbReference>
<feature type="region of interest" description="Disordered" evidence="12">
    <location>
        <begin position="1181"/>
        <end position="1219"/>
    </location>
</feature>
<dbReference type="SUPFAM" id="SSF55874">
    <property type="entry name" value="ATPase domain of HSP90 chaperone/DNA topoisomerase II/histidine kinase"/>
    <property type="match status" value="1"/>
</dbReference>
<feature type="transmembrane region" description="Helical" evidence="13">
    <location>
        <begin position="438"/>
        <end position="456"/>
    </location>
</feature>
<comment type="caution">
    <text evidence="16">The sequence shown here is derived from an EMBL/GenBank/DDBJ whole genome shotgun (WGS) entry which is preliminary data.</text>
</comment>
<dbReference type="InterPro" id="IPR032974">
    <property type="entry name" value="Polypren_kinase"/>
</dbReference>
<feature type="transmembrane region" description="Helical" evidence="13">
    <location>
        <begin position="926"/>
        <end position="945"/>
    </location>
</feature>
<dbReference type="InterPro" id="IPR003594">
    <property type="entry name" value="HATPase_dom"/>
</dbReference>
<dbReference type="PANTHER" id="PTHR13205:SF15">
    <property type="entry name" value="DOLICHOL KINASE"/>
    <property type="match status" value="1"/>
</dbReference>
<name>A0A9P5ZCU1_9AGAR</name>
<feature type="transmembrane region" description="Helical" evidence="13">
    <location>
        <begin position="482"/>
        <end position="501"/>
    </location>
</feature>
<feature type="compositionally biased region" description="Polar residues" evidence="12">
    <location>
        <begin position="58"/>
        <end position="74"/>
    </location>
</feature>
<feature type="transmembrane region" description="Helical" evidence="13">
    <location>
        <begin position="633"/>
        <end position="656"/>
    </location>
</feature>
<evidence type="ECO:0000256" key="4">
    <source>
        <dbReference type="ARBA" id="ARBA00022553"/>
    </source>
</evidence>
<organism evidence="16 17">
    <name type="scientific">Pholiota conissans</name>
    <dbReference type="NCBI Taxonomy" id="109636"/>
    <lineage>
        <taxon>Eukaryota</taxon>
        <taxon>Fungi</taxon>
        <taxon>Dikarya</taxon>
        <taxon>Basidiomycota</taxon>
        <taxon>Agaricomycotina</taxon>
        <taxon>Agaricomycetes</taxon>
        <taxon>Agaricomycetidae</taxon>
        <taxon>Agaricales</taxon>
        <taxon>Agaricineae</taxon>
        <taxon>Strophariaceae</taxon>
        <taxon>Pholiota</taxon>
    </lineage>
</organism>
<evidence type="ECO:0000313" key="17">
    <source>
        <dbReference type="Proteomes" id="UP000807469"/>
    </source>
</evidence>
<dbReference type="Gene3D" id="1.10.287.130">
    <property type="match status" value="1"/>
</dbReference>
<keyword evidence="5" id="KW-0808">Transferase</keyword>
<proteinExistence type="inferred from homology"/>
<dbReference type="SMART" id="SM00448">
    <property type="entry name" value="REC"/>
    <property type="match status" value="1"/>
</dbReference>
<dbReference type="Pfam" id="PF01590">
    <property type="entry name" value="GAF"/>
    <property type="match status" value="1"/>
</dbReference>
<dbReference type="SUPFAM" id="SSF55781">
    <property type="entry name" value="GAF domain-like"/>
    <property type="match status" value="1"/>
</dbReference>
<dbReference type="GO" id="GO:0005789">
    <property type="term" value="C:endoplasmic reticulum membrane"/>
    <property type="evidence" value="ECO:0007669"/>
    <property type="project" value="UniProtKB-SubCell"/>
</dbReference>
<evidence type="ECO:0000256" key="5">
    <source>
        <dbReference type="ARBA" id="ARBA00022679"/>
    </source>
</evidence>
<dbReference type="EMBL" id="MU155144">
    <property type="protein sequence ID" value="KAF9484335.1"/>
    <property type="molecule type" value="Genomic_DNA"/>
</dbReference>
<dbReference type="FunFam" id="1.10.287.130:FF:000023">
    <property type="entry name" value="Sensor histidine kinase/response regulator, putative"/>
    <property type="match status" value="1"/>
</dbReference>
<dbReference type="Gene3D" id="3.30.565.10">
    <property type="entry name" value="Histidine kinase-like ATPase, C-terminal domain"/>
    <property type="match status" value="1"/>
</dbReference>
<evidence type="ECO:0000256" key="10">
    <source>
        <dbReference type="ARBA" id="ARBA00023136"/>
    </source>
</evidence>
<dbReference type="InterPro" id="IPR001789">
    <property type="entry name" value="Sig_transdc_resp-reg_receiver"/>
</dbReference>
<gene>
    <name evidence="16" type="ORF">BDN70DRAFT_910722</name>
</gene>
<dbReference type="InterPro" id="IPR036097">
    <property type="entry name" value="HisK_dim/P_sf"/>
</dbReference>
<dbReference type="InterPro" id="IPR029016">
    <property type="entry name" value="GAF-like_dom_sf"/>
</dbReference>
<dbReference type="GO" id="GO:0004168">
    <property type="term" value="F:dolichol kinase activity"/>
    <property type="evidence" value="ECO:0007669"/>
    <property type="project" value="UniProtKB-EC"/>
</dbReference>
<feature type="region of interest" description="Disordered" evidence="12">
    <location>
        <begin position="45"/>
        <end position="184"/>
    </location>
</feature>
<feature type="region of interest" description="Disordered" evidence="12">
    <location>
        <begin position="1319"/>
        <end position="1357"/>
    </location>
</feature>
<dbReference type="Pfam" id="PF02518">
    <property type="entry name" value="HATPase_c"/>
    <property type="match status" value="1"/>
</dbReference>
<keyword evidence="9 13" id="KW-1133">Transmembrane helix</keyword>
<dbReference type="Pfam" id="PF00072">
    <property type="entry name" value="Response_reg"/>
    <property type="match status" value="1"/>
</dbReference>
<dbReference type="InterPro" id="IPR036890">
    <property type="entry name" value="HATPase_C_sf"/>
</dbReference>
<feature type="transmembrane region" description="Helical" evidence="13">
    <location>
        <begin position="513"/>
        <end position="534"/>
    </location>
</feature>
<dbReference type="InterPro" id="IPR004358">
    <property type="entry name" value="Sig_transdc_His_kin-like_C"/>
</dbReference>
<dbReference type="SMART" id="SM00387">
    <property type="entry name" value="HATPase_c"/>
    <property type="match status" value="1"/>
</dbReference>
<evidence type="ECO:0000256" key="9">
    <source>
        <dbReference type="ARBA" id="ARBA00022989"/>
    </source>
</evidence>
<dbReference type="CDD" id="cd00082">
    <property type="entry name" value="HisKA"/>
    <property type="match status" value="1"/>
</dbReference>
<feature type="transmembrane region" description="Helical" evidence="13">
    <location>
        <begin position="798"/>
        <end position="822"/>
    </location>
</feature>
<dbReference type="SUPFAM" id="SSF47384">
    <property type="entry name" value="Homodimeric domain of signal transducing histidine kinase"/>
    <property type="match status" value="1"/>
</dbReference>
<comment type="similarity">
    <text evidence="2">Belongs to the polyprenol kinase family.</text>
</comment>
<evidence type="ECO:0000256" key="13">
    <source>
        <dbReference type="SAM" id="Phobius"/>
    </source>
</evidence>
<dbReference type="CDD" id="cd17546">
    <property type="entry name" value="REC_hyHK_CKI1_RcsC-like"/>
    <property type="match status" value="1"/>
</dbReference>
<accession>A0A9P5ZCU1</accession>
<dbReference type="InterPro" id="IPR003018">
    <property type="entry name" value="GAF"/>
</dbReference>
<dbReference type="InterPro" id="IPR011006">
    <property type="entry name" value="CheY-like_superfamily"/>
</dbReference>
<feature type="transmembrane region" description="Helical" evidence="13">
    <location>
        <begin position="886"/>
        <end position="905"/>
    </location>
</feature>
<dbReference type="InterPro" id="IPR005467">
    <property type="entry name" value="His_kinase_dom"/>
</dbReference>
<dbReference type="Gene3D" id="3.40.50.2300">
    <property type="match status" value="1"/>
</dbReference>
<evidence type="ECO:0000256" key="7">
    <source>
        <dbReference type="ARBA" id="ARBA00022777"/>
    </source>
</evidence>